<reference evidence="1 2" key="1">
    <citation type="journal article" date="2016" name="Nat. Commun.">
        <title>Thousands of microbial genomes shed light on interconnected biogeochemical processes in an aquifer system.</title>
        <authorList>
            <person name="Anantharaman K."/>
            <person name="Brown C.T."/>
            <person name="Hug L.A."/>
            <person name="Sharon I."/>
            <person name="Castelle C.J."/>
            <person name="Probst A.J."/>
            <person name="Thomas B.C."/>
            <person name="Singh A."/>
            <person name="Wilkins M.J."/>
            <person name="Karaoz U."/>
            <person name="Brodie E.L."/>
            <person name="Williams K.H."/>
            <person name="Hubbard S.S."/>
            <person name="Banfield J.F."/>
        </authorList>
    </citation>
    <scope>NUCLEOTIDE SEQUENCE [LARGE SCALE GENOMIC DNA]</scope>
</reference>
<protein>
    <submittedName>
        <fullName evidence="1">Uncharacterized protein</fullName>
    </submittedName>
</protein>
<evidence type="ECO:0000313" key="1">
    <source>
        <dbReference type="EMBL" id="OGY46142.1"/>
    </source>
</evidence>
<proteinExistence type="predicted"/>
<dbReference type="EMBL" id="MHIC01000003">
    <property type="protein sequence ID" value="OGY46142.1"/>
    <property type="molecule type" value="Genomic_DNA"/>
</dbReference>
<dbReference type="AlphaFoldDB" id="A0A1G1Y1H9"/>
<name>A0A1G1Y1H9_9BACT</name>
<accession>A0A1G1Y1H9</accession>
<dbReference type="STRING" id="1797533.A2731_01565"/>
<organism evidence="1 2">
    <name type="scientific">Candidatus Buchananbacteria bacterium RIFCSPHIGHO2_01_FULL_39_8</name>
    <dbReference type="NCBI Taxonomy" id="1797533"/>
    <lineage>
        <taxon>Bacteria</taxon>
        <taxon>Candidatus Buchananiibacteriota</taxon>
    </lineage>
</organism>
<comment type="caution">
    <text evidence="1">The sequence shown here is derived from an EMBL/GenBank/DDBJ whole genome shotgun (WGS) entry which is preliminary data.</text>
</comment>
<evidence type="ECO:0000313" key="2">
    <source>
        <dbReference type="Proteomes" id="UP000176241"/>
    </source>
</evidence>
<dbReference type="Proteomes" id="UP000176241">
    <property type="component" value="Unassembled WGS sequence"/>
</dbReference>
<gene>
    <name evidence="1" type="ORF">A2731_01565</name>
</gene>
<sequence>MESPENSGEGANKKEWIVSKERIKLEEAVIEEFEVPRHDNGAISAWIKQYNDRMREIIDSNEDIQQLALSGDINQAAKLVKEKLDNPDL</sequence>